<dbReference type="AlphaFoldDB" id="A0AAV3RH30"/>
<organism evidence="1 2">
    <name type="scientific">Lithospermum erythrorhizon</name>
    <name type="common">Purple gromwell</name>
    <name type="synonym">Lithospermum officinale var. erythrorhizon</name>
    <dbReference type="NCBI Taxonomy" id="34254"/>
    <lineage>
        <taxon>Eukaryota</taxon>
        <taxon>Viridiplantae</taxon>
        <taxon>Streptophyta</taxon>
        <taxon>Embryophyta</taxon>
        <taxon>Tracheophyta</taxon>
        <taxon>Spermatophyta</taxon>
        <taxon>Magnoliopsida</taxon>
        <taxon>eudicotyledons</taxon>
        <taxon>Gunneridae</taxon>
        <taxon>Pentapetalae</taxon>
        <taxon>asterids</taxon>
        <taxon>lamiids</taxon>
        <taxon>Boraginales</taxon>
        <taxon>Boraginaceae</taxon>
        <taxon>Boraginoideae</taxon>
        <taxon>Lithospermeae</taxon>
        <taxon>Lithospermum</taxon>
    </lineage>
</organism>
<dbReference type="Proteomes" id="UP001454036">
    <property type="component" value="Unassembled WGS sequence"/>
</dbReference>
<accession>A0AAV3RH30</accession>
<evidence type="ECO:0000313" key="2">
    <source>
        <dbReference type="Proteomes" id="UP001454036"/>
    </source>
</evidence>
<dbReference type="EMBL" id="BAABME010026785">
    <property type="protein sequence ID" value="GAA0174508.1"/>
    <property type="molecule type" value="Genomic_DNA"/>
</dbReference>
<proteinExistence type="predicted"/>
<name>A0AAV3RH30_LITER</name>
<gene>
    <name evidence="1" type="ORF">LIER_41731</name>
</gene>
<protein>
    <recommendedName>
        <fullName evidence="3">Secreted protein</fullName>
    </recommendedName>
</protein>
<keyword evidence="2" id="KW-1185">Reference proteome</keyword>
<reference evidence="1 2" key="1">
    <citation type="submission" date="2024-01" db="EMBL/GenBank/DDBJ databases">
        <title>The complete chloroplast genome sequence of Lithospermum erythrorhizon: insights into the phylogenetic relationship among Boraginaceae species and the maternal lineages of purple gromwells.</title>
        <authorList>
            <person name="Okada T."/>
            <person name="Watanabe K."/>
        </authorList>
    </citation>
    <scope>NUCLEOTIDE SEQUENCE [LARGE SCALE GENOMIC DNA]</scope>
</reference>
<evidence type="ECO:0008006" key="3">
    <source>
        <dbReference type="Google" id="ProtNLM"/>
    </source>
</evidence>
<sequence>MRSNSAVSIWAATRLSYFSINLLKARLSLLLYPPLFCWPPPWRNESSPYLSSKMNGRSSTFASLPQGSSVERVSLALFSSSSLSFSEIGRLPTLLGSAQTTHLKHSWR</sequence>
<evidence type="ECO:0000313" key="1">
    <source>
        <dbReference type="EMBL" id="GAA0174508.1"/>
    </source>
</evidence>
<comment type="caution">
    <text evidence="1">The sequence shown here is derived from an EMBL/GenBank/DDBJ whole genome shotgun (WGS) entry which is preliminary data.</text>
</comment>